<keyword evidence="2" id="KW-0175">Coiled coil</keyword>
<evidence type="ECO:0000256" key="3">
    <source>
        <dbReference type="SAM" id="MobiDB-lite"/>
    </source>
</evidence>
<dbReference type="PANTHER" id="PTHR19959">
    <property type="entry name" value="KINESIN LIGHT CHAIN"/>
    <property type="match status" value="1"/>
</dbReference>
<feature type="repeat" description="TPR" evidence="1">
    <location>
        <begin position="951"/>
        <end position="984"/>
    </location>
</feature>
<sequence>MSELTLEDREALVIFADVFGVNEGTVSEGPDAFLLALWERVRGILGDGPNEYMDWIKDALSQVIPGAAPLAETRFLNLEVVEEFTELDKMFESGLHLVAVKNGYGRKLIEAISRKDWVFEREALKGLGDVYLEEAKMNRNKLDNFNKACAFYNELLRWCQSQEEREVALHRIKYAEKCTKLVHSQMCKKETQIAEPTFFASVSLFIVEVIVEKMKGKGGMDLVGGYTGSFVRAVIVGNKRLQAESLKSLGDLYFEKGRNGKDHTTLSKAHGLYGGALKRCDDSDGRETLKHRMRYTEKFQRKLEKEHKELDEAGKATHDDNLESLATASHQTDSDIAGHDQRERGGMNAEQGNCIEESISTKRQEEINILETNSTYNRHLQEGCRALQEGDLDQAEQSFAAALKSVHVKELNTDENWKEAEPLHKLSDVYLKRGMQSKDGGDFTKAAALCHAALARSAKLKKVDKEGIKHTILEITKSFLKGVLNIGQAVDIDDAEKHKSMLTEDRDFVEKEMKRIELEVDPYSLEKDDPKLRETEKARVKAIQALFQTIAQQRKMFITSLVDECIEAMGPPPCKYAMVGLGSQATGLVTPYSDVEFAILIEKETDNNIEYFRNLTHYLHLKVINLGETILPAMAIQSLNDFHSDDPLDDWYYDSVTPHGFSFDGAMPKACKTPLGRGKACELIRTPAKMTEVLTKDITTYLKEGYHLATVLGNVCLITGEQDLVDEYTALWSQALQGNDGKVSLLKATMEENATKFSMQVPSDQLLNVKKEIYRFSSLAVYCLALFHDIQLTTIWDTVEQLHRHGVVDSENAHHLMVMVSISAELRLRTYMNNRGQVENMSALSSMATDADFEETLRVFYFSNRKQLMRYYYTAKPFQDFIAQLGNSQPPKEMPNLFDNSFKMRAKIFKNLCAYKESKDCMVLALDEILSGTDVAHAADDEINDTAPEVANLMNTLGIAFQDLGDHRKAAVYFEGSLNLDRKLSELLGWSSEGSKRLIATGLHNLALAVMDLREYAKAVNYLEESLEMRQSVYGTIAHHDIALSLHNLGIAWAKLGDYRKAISYFEQALQMRESIYQTKEHPSITRSYDRLGSTYRKLGDHRQAINYHEKSLKMKRIIYGQATVHPDIAESIDSLGHVCSDLGDHRKAISYYQLALQMERRIYGEDAAHPAMANLLNNLGYAWVALGDHREALSYFEQSLQMWRSFHGETTVHHDLVVALDNLGTMWRKLGDDSKACGYFVESMRMKRSIYGETFGNQLASAFMKFFKM</sequence>
<reference evidence="6 7" key="1">
    <citation type="submission" date="2025-04" db="UniProtKB">
        <authorList>
            <consortium name="RefSeq"/>
        </authorList>
    </citation>
    <scope>IDENTIFICATION</scope>
    <source>
        <tissue evidence="6 7">Gonad</tissue>
    </source>
</reference>
<dbReference type="SMART" id="SM00028">
    <property type="entry name" value="TPR"/>
    <property type="match status" value="8"/>
</dbReference>
<dbReference type="PANTHER" id="PTHR19959:SF119">
    <property type="entry name" value="FUNGAL LIPASE-LIKE DOMAIN-CONTAINING PROTEIN"/>
    <property type="match status" value="1"/>
</dbReference>
<feature type="repeat" description="TPR" evidence="1">
    <location>
        <begin position="1130"/>
        <end position="1163"/>
    </location>
</feature>
<feature type="compositionally biased region" description="Basic and acidic residues" evidence="3">
    <location>
        <begin position="332"/>
        <end position="345"/>
    </location>
</feature>
<dbReference type="Pfam" id="PF13374">
    <property type="entry name" value="TPR_10"/>
    <property type="match status" value="1"/>
</dbReference>
<dbReference type="RefSeq" id="XP_019632997.1">
    <property type="nucleotide sequence ID" value="XM_019777438.1"/>
</dbReference>
<dbReference type="OrthoDB" id="5986190at2759"/>
<evidence type="ECO:0000313" key="7">
    <source>
        <dbReference type="RefSeq" id="XP_019632996.1"/>
    </source>
</evidence>
<name>A0A6P4YUA2_BRABE</name>
<protein>
    <submittedName>
        <fullName evidence="6 7">Uncharacterized protein LOC109476499</fullName>
    </submittedName>
</protein>
<dbReference type="Pfam" id="PF03445">
    <property type="entry name" value="DUF294"/>
    <property type="match status" value="1"/>
</dbReference>
<dbReference type="RefSeq" id="XP_019632996.1">
    <property type="nucleotide sequence ID" value="XM_019777437.1"/>
</dbReference>
<dbReference type="InterPro" id="IPR019734">
    <property type="entry name" value="TPR_rpt"/>
</dbReference>
<dbReference type="SUPFAM" id="SSF48452">
    <property type="entry name" value="TPR-like"/>
    <property type="match status" value="3"/>
</dbReference>
<accession>A0A6P4YUA2</accession>
<dbReference type="InterPro" id="IPR005105">
    <property type="entry name" value="GlnD_Uridyltrans_N"/>
</dbReference>
<organism evidence="5 6">
    <name type="scientific">Branchiostoma belcheri</name>
    <name type="common">Amphioxus</name>
    <dbReference type="NCBI Taxonomy" id="7741"/>
    <lineage>
        <taxon>Eukaryota</taxon>
        <taxon>Metazoa</taxon>
        <taxon>Chordata</taxon>
        <taxon>Cephalochordata</taxon>
        <taxon>Leptocardii</taxon>
        <taxon>Amphioxiformes</taxon>
        <taxon>Branchiostomatidae</taxon>
        <taxon>Branchiostoma</taxon>
    </lineage>
</organism>
<evidence type="ECO:0000313" key="6">
    <source>
        <dbReference type="RefSeq" id="XP_019632995.1"/>
    </source>
</evidence>
<evidence type="ECO:0000313" key="5">
    <source>
        <dbReference type="Proteomes" id="UP000515135"/>
    </source>
</evidence>
<feature type="region of interest" description="Disordered" evidence="3">
    <location>
        <begin position="327"/>
        <end position="358"/>
    </location>
</feature>
<feature type="repeat" description="TPR" evidence="1">
    <location>
        <begin position="1086"/>
        <end position="1119"/>
    </location>
</feature>
<evidence type="ECO:0000259" key="4">
    <source>
        <dbReference type="Pfam" id="PF03445"/>
    </source>
</evidence>
<dbReference type="Proteomes" id="UP000515135">
    <property type="component" value="Unplaced"/>
</dbReference>
<proteinExistence type="predicted"/>
<dbReference type="GO" id="GO:0008773">
    <property type="term" value="F:[protein-PII] uridylyltransferase activity"/>
    <property type="evidence" value="ECO:0007669"/>
    <property type="project" value="InterPro"/>
</dbReference>
<dbReference type="RefSeq" id="XP_019632995.1">
    <property type="nucleotide sequence ID" value="XM_019777436.1"/>
</dbReference>
<feature type="repeat" description="TPR" evidence="1">
    <location>
        <begin position="1174"/>
        <end position="1207"/>
    </location>
</feature>
<dbReference type="PROSITE" id="PS50005">
    <property type="entry name" value="TPR"/>
    <property type="match status" value="5"/>
</dbReference>
<evidence type="ECO:0000313" key="8">
    <source>
        <dbReference type="RefSeq" id="XP_019632997.1"/>
    </source>
</evidence>
<evidence type="ECO:0000256" key="2">
    <source>
        <dbReference type="SAM" id="Coils"/>
    </source>
</evidence>
<keyword evidence="1" id="KW-0802">TPR repeat</keyword>
<feature type="repeat" description="TPR" evidence="1">
    <location>
        <begin position="1043"/>
        <end position="1076"/>
    </location>
</feature>
<dbReference type="AlphaFoldDB" id="A0A6P4YUA2"/>
<keyword evidence="5" id="KW-1185">Reference proteome</keyword>
<dbReference type="Gene3D" id="1.25.40.10">
    <property type="entry name" value="Tetratricopeptide repeat domain"/>
    <property type="match status" value="2"/>
</dbReference>
<dbReference type="Pfam" id="PF13424">
    <property type="entry name" value="TPR_12"/>
    <property type="match status" value="2"/>
</dbReference>
<gene>
    <name evidence="6 7 8" type="primary">LOC109476499</name>
</gene>
<dbReference type="PROSITE" id="PS50293">
    <property type="entry name" value="TPR_REGION"/>
    <property type="match status" value="1"/>
</dbReference>
<feature type="coiled-coil region" evidence="2">
    <location>
        <begin position="492"/>
        <end position="519"/>
    </location>
</feature>
<dbReference type="InterPro" id="IPR011990">
    <property type="entry name" value="TPR-like_helical_dom_sf"/>
</dbReference>
<evidence type="ECO:0000256" key="1">
    <source>
        <dbReference type="PROSITE-ProRule" id="PRU00339"/>
    </source>
</evidence>
<dbReference type="KEGG" id="bbel:109476499"/>
<feature type="domain" description="Protein-PII uridylyltransferase N-terminal" evidence="4">
    <location>
        <begin position="541"/>
        <end position="627"/>
    </location>
</feature>
<dbReference type="GeneID" id="109476499"/>